<feature type="signal peptide" evidence="1">
    <location>
        <begin position="1"/>
        <end position="22"/>
    </location>
</feature>
<evidence type="ECO:0000313" key="3">
    <source>
        <dbReference type="EMBL" id="QDT35014.1"/>
    </source>
</evidence>
<dbReference type="RefSeq" id="WP_197441859.1">
    <property type="nucleotide sequence ID" value="NZ_CP036267.1"/>
</dbReference>
<feature type="domain" description="Acetyl xylan esterase" evidence="2">
    <location>
        <begin position="108"/>
        <end position="268"/>
    </location>
</feature>
<keyword evidence="1" id="KW-0732">Signal</keyword>
<feature type="chain" id="PRO_5021735365" evidence="1">
    <location>
        <begin position="23"/>
        <end position="639"/>
    </location>
</feature>
<name>A0A517QTN7_9PLAN</name>
<proteinExistence type="predicted"/>
<dbReference type="Proteomes" id="UP000315724">
    <property type="component" value="Chromosome"/>
</dbReference>
<dbReference type="Gene3D" id="3.40.50.1820">
    <property type="entry name" value="alpha/beta hydrolase"/>
    <property type="match status" value="1"/>
</dbReference>
<accession>A0A517QTN7</accession>
<reference evidence="3 4" key="1">
    <citation type="submission" date="2019-02" db="EMBL/GenBank/DDBJ databases">
        <title>Deep-cultivation of Planctomycetes and their phenomic and genomic characterization uncovers novel biology.</title>
        <authorList>
            <person name="Wiegand S."/>
            <person name="Jogler M."/>
            <person name="Boedeker C."/>
            <person name="Pinto D."/>
            <person name="Vollmers J."/>
            <person name="Rivas-Marin E."/>
            <person name="Kohn T."/>
            <person name="Peeters S.H."/>
            <person name="Heuer A."/>
            <person name="Rast P."/>
            <person name="Oberbeckmann S."/>
            <person name="Bunk B."/>
            <person name="Jeske O."/>
            <person name="Meyerdierks A."/>
            <person name="Storesund J.E."/>
            <person name="Kallscheuer N."/>
            <person name="Luecker S."/>
            <person name="Lage O.M."/>
            <person name="Pohl T."/>
            <person name="Merkel B.J."/>
            <person name="Hornburger P."/>
            <person name="Mueller R.-W."/>
            <person name="Bruemmer F."/>
            <person name="Labrenz M."/>
            <person name="Spormann A.M."/>
            <person name="Op den Camp H."/>
            <person name="Overmann J."/>
            <person name="Amann R."/>
            <person name="Jetten M.S.M."/>
            <person name="Mascher T."/>
            <person name="Medema M.H."/>
            <person name="Devos D.P."/>
            <person name="Kaster A.-K."/>
            <person name="Ovreas L."/>
            <person name="Rohde M."/>
            <person name="Galperin M.Y."/>
            <person name="Jogler C."/>
        </authorList>
    </citation>
    <scope>NUCLEOTIDE SEQUENCE [LARGE SCALE GENOMIC DNA]</scope>
    <source>
        <strain evidence="3 4">Mal48</strain>
    </source>
</reference>
<dbReference type="InterPro" id="IPR050261">
    <property type="entry name" value="FrsA_esterase"/>
</dbReference>
<dbReference type="InterPro" id="IPR008391">
    <property type="entry name" value="AXE1_dom"/>
</dbReference>
<organism evidence="3 4">
    <name type="scientific">Thalassoglobus polymorphus</name>
    <dbReference type="NCBI Taxonomy" id="2527994"/>
    <lineage>
        <taxon>Bacteria</taxon>
        <taxon>Pseudomonadati</taxon>
        <taxon>Planctomycetota</taxon>
        <taxon>Planctomycetia</taxon>
        <taxon>Planctomycetales</taxon>
        <taxon>Planctomycetaceae</taxon>
        <taxon>Thalassoglobus</taxon>
    </lineage>
</organism>
<evidence type="ECO:0000259" key="2">
    <source>
        <dbReference type="Pfam" id="PF05448"/>
    </source>
</evidence>
<dbReference type="InterPro" id="IPR029058">
    <property type="entry name" value="AB_hydrolase_fold"/>
</dbReference>
<dbReference type="Pfam" id="PF05448">
    <property type="entry name" value="AXE1"/>
    <property type="match status" value="1"/>
</dbReference>
<dbReference type="KEGG" id="tpol:Mal48_42870"/>
<keyword evidence="4" id="KW-1185">Reference proteome</keyword>
<dbReference type="EMBL" id="CP036267">
    <property type="protein sequence ID" value="QDT35014.1"/>
    <property type="molecule type" value="Genomic_DNA"/>
</dbReference>
<evidence type="ECO:0000256" key="1">
    <source>
        <dbReference type="SAM" id="SignalP"/>
    </source>
</evidence>
<dbReference type="AlphaFoldDB" id="A0A517QTN7"/>
<dbReference type="PANTHER" id="PTHR22946:SF8">
    <property type="entry name" value="ACETYL XYLAN ESTERASE DOMAIN-CONTAINING PROTEIN"/>
    <property type="match status" value="1"/>
</dbReference>
<sequence length="639" mass="70913" precursor="true">MYRSVRFALPLLILMQANSAWSQETEAIEKALQHRLIDVDHAWNEVQDFTEARVLPMPEVTTVEAWEQYIEGRRQAALKDVVFRGEAANWRDAKKKVEWLETIEGGPGYKIRKLRYEAIPGLWIPAVLYEPDNIEGKVPVVMNVNGHDGDGKVADYKQIRCINQAKRGMLALNVEWLGMGQLRTPGFNHYKSNQIDLCGTSGVALHYLYMTRGLDILLEHPHADPNRVAVAGLSGGGWQTIFISSLDERVTLSNPVAGYSSYVTRAEFISDLGDSEQTPVDLAMVADYNHLTAMRAPRPTLLTFNADDQCCFKADHALAPLMQASQPVFDLYGKGSNLRSHVNEDPGTHNFLLDNRQQFYKMLGDHFYAESDDYSADEIASEDELKTKEELHVEIPEDNLDFHKIATKLMESLPAPHILSIEGRRDNLASVLRLEPYQAQAVQSDDLEIPNGSARGVRLKIGTEWTVPATEFTPEGNVKSTVIMLADEGRGSTAKAIAKSLNESQRVLAIDPFYFGESKISKRDFLYGLLVSSVGKRPLGIQAAQVAAVGEWVKAEHQGPVTVQAIGPRTGLIALTSAALNPELFQSVQITGGFKSLKEIVEQDMTVSQAPELFCFGLMETFDIPELTSLALPCKVSNQ</sequence>
<dbReference type="PANTHER" id="PTHR22946">
    <property type="entry name" value="DIENELACTONE HYDROLASE DOMAIN-CONTAINING PROTEIN-RELATED"/>
    <property type="match status" value="1"/>
</dbReference>
<dbReference type="SUPFAM" id="SSF53474">
    <property type="entry name" value="alpha/beta-Hydrolases"/>
    <property type="match status" value="1"/>
</dbReference>
<evidence type="ECO:0000313" key="4">
    <source>
        <dbReference type="Proteomes" id="UP000315724"/>
    </source>
</evidence>
<protein>
    <submittedName>
        <fullName evidence="3">Acetyl xylan esterase (AXE1)</fullName>
    </submittedName>
</protein>
<gene>
    <name evidence="3" type="ORF">Mal48_42870</name>
</gene>